<dbReference type="Pfam" id="PF00665">
    <property type="entry name" value="rve"/>
    <property type="match status" value="1"/>
</dbReference>
<dbReference type="Pfam" id="PF07727">
    <property type="entry name" value="RVT_2"/>
    <property type="match status" value="1"/>
</dbReference>
<dbReference type="Pfam" id="PF13976">
    <property type="entry name" value="gag_pre-integrs"/>
    <property type="match status" value="1"/>
</dbReference>
<dbReference type="Pfam" id="PF22936">
    <property type="entry name" value="Pol_BBD"/>
    <property type="match status" value="1"/>
</dbReference>
<evidence type="ECO:0000259" key="5">
    <source>
        <dbReference type="PROSITE" id="PS50994"/>
    </source>
</evidence>
<dbReference type="InterPro" id="IPR039537">
    <property type="entry name" value="Retrotran_Ty1/copia-like"/>
</dbReference>
<dbReference type="CDD" id="cd06222">
    <property type="entry name" value="RNase_H_like"/>
    <property type="match status" value="1"/>
</dbReference>
<keyword evidence="7" id="KW-1185">Reference proteome</keyword>
<dbReference type="Proteomes" id="UP000694240">
    <property type="component" value="Chromosome 8"/>
</dbReference>
<dbReference type="GO" id="GO:0046872">
    <property type="term" value="F:metal ion binding"/>
    <property type="evidence" value="ECO:0007669"/>
    <property type="project" value="UniProtKB-KW"/>
</dbReference>
<dbReference type="Pfam" id="PF25597">
    <property type="entry name" value="SH3_retrovirus"/>
    <property type="match status" value="1"/>
</dbReference>
<dbReference type="InterPro" id="IPR044730">
    <property type="entry name" value="RNase_H-like_dom_plant"/>
</dbReference>
<dbReference type="InterPro" id="IPR002156">
    <property type="entry name" value="RNaseH_domain"/>
</dbReference>
<name>A0A8T2B3W2_9BRAS</name>
<dbReference type="InterPro" id="IPR025724">
    <property type="entry name" value="GAG-pre-integrase_dom"/>
</dbReference>
<organism evidence="6 7">
    <name type="scientific">Arabidopsis thaliana x Arabidopsis arenosa</name>
    <dbReference type="NCBI Taxonomy" id="1240361"/>
    <lineage>
        <taxon>Eukaryota</taxon>
        <taxon>Viridiplantae</taxon>
        <taxon>Streptophyta</taxon>
        <taxon>Embryophyta</taxon>
        <taxon>Tracheophyta</taxon>
        <taxon>Spermatophyta</taxon>
        <taxon>Magnoliopsida</taxon>
        <taxon>eudicotyledons</taxon>
        <taxon>Gunneridae</taxon>
        <taxon>Pentapetalae</taxon>
        <taxon>rosids</taxon>
        <taxon>malvids</taxon>
        <taxon>Brassicales</taxon>
        <taxon>Brassicaceae</taxon>
        <taxon>Camelineae</taxon>
        <taxon>Arabidopsis</taxon>
    </lineage>
</organism>
<feature type="compositionally biased region" description="Polar residues" evidence="4">
    <location>
        <begin position="1421"/>
        <end position="1430"/>
    </location>
</feature>
<feature type="region of interest" description="Disordered" evidence="4">
    <location>
        <begin position="1401"/>
        <end position="1430"/>
    </location>
</feature>
<dbReference type="PROSITE" id="PS50994">
    <property type="entry name" value="INTEGRASE"/>
    <property type="match status" value="1"/>
</dbReference>
<dbReference type="PANTHER" id="PTHR42648:SF26">
    <property type="entry name" value="INTEGRASE CATALYTIC DOMAIN-CONTAINING PROTEIN"/>
    <property type="match status" value="1"/>
</dbReference>
<dbReference type="Pfam" id="PF13456">
    <property type="entry name" value="RVT_3"/>
    <property type="match status" value="1"/>
</dbReference>
<protein>
    <submittedName>
        <fullName evidence="6">Ribonuclease H-like superfamily</fullName>
    </submittedName>
</protein>
<feature type="domain" description="Integrase catalytic" evidence="5">
    <location>
        <begin position="527"/>
        <end position="694"/>
    </location>
</feature>
<reference evidence="6 7" key="1">
    <citation type="submission" date="2020-12" db="EMBL/GenBank/DDBJ databases">
        <title>Concerted genomic and epigenomic changes stabilize Arabidopsis allopolyploids.</title>
        <authorList>
            <person name="Chen Z."/>
        </authorList>
    </citation>
    <scope>NUCLEOTIDE SEQUENCE [LARGE SCALE GENOMIC DNA]</scope>
    <source>
        <strain evidence="6">Allo738</strain>
        <tissue evidence="6">Leaf</tissue>
    </source>
</reference>
<keyword evidence="2" id="KW-0479">Metal-binding</keyword>
<feature type="region of interest" description="Disordered" evidence="4">
    <location>
        <begin position="1446"/>
        <end position="1466"/>
    </location>
</feature>
<dbReference type="InterPro" id="IPR001584">
    <property type="entry name" value="Integrase_cat-core"/>
</dbReference>
<accession>A0A8T2B3W2</accession>
<dbReference type="InterPro" id="IPR054722">
    <property type="entry name" value="PolX-like_BBD"/>
</dbReference>
<evidence type="ECO:0000313" key="7">
    <source>
        <dbReference type="Proteomes" id="UP000694240"/>
    </source>
</evidence>
<dbReference type="InterPro" id="IPR026960">
    <property type="entry name" value="RVT-Znf"/>
</dbReference>
<comment type="caution">
    <text evidence="6">The sequence shown here is derived from an EMBL/GenBank/DDBJ whole genome shotgun (WGS) entry which is preliminary data.</text>
</comment>
<dbReference type="GO" id="GO:0006508">
    <property type="term" value="P:proteolysis"/>
    <property type="evidence" value="ECO:0007669"/>
    <property type="project" value="UniProtKB-KW"/>
</dbReference>
<dbReference type="PANTHER" id="PTHR42648">
    <property type="entry name" value="TRANSPOSASE, PUTATIVE-RELATED"/>
    <property type="match status" value="1"/>
</dbReference>
<feature type="compositionally biased region" description="Basic and acidic residues" evidence="4">
    <location>
        <begin position="1401"/>
        <end position="1420"/>
    </location>
</feature>
<dbReference type="InterPro" id="IPR057670">
    <property type="entry name" value="SH3_retrovirus"/>
</dbReference>
<feature type="compositionally biased region" description="Polar residues" evidence="4">
    <location>
        <begin position="281"/>
        <end position="291"/>
    </location>
</feature>
<feature type="region of interest" description="Disordered" evidence="4">
    <location>
        <begin position="244"/>
        <end position="291"/>
    </location>
</feature>
<dbReference type="CDD" id="cd09272">
    <property type="entry name" value="RNase_HI_RT_Ty1"/>
    <property type="match status" value="1"/>
</dbReference>
<dbReference type="Pfam" id="PF14223">
    <property type="entry name" value="Retrotran_gag_2"/>
    <property type="match status" value="1"/>
</dbReference>
<sequence>MAAQPSAVTQATLSISQCVTLKLYDTNYLSWKLQFEQFLNSQLLLGYVTGALARPPPTVVVRNGEQVTEANNPEFLKWMQTDQLIMAWIFGSLSEDTLKSVYGLRSSQEVWFYLAKKFNRVSATRKLDIQRKIQTTTKGTRSLALYLSEIKALCDQLDSIGAPISEQEKIYGVLSGVGREYESIVTVIEESMDLPTSPSFEDVLYKLTNFDDKLQKYEAPTEVNQHQAFYTATEANPNQAFYTARGGYSGRGRGQNRGSFRGKNSYSTQGRGFPQQFGQGSDKSTYRPNDQRPTCQICGKYGHAAYKYYKRFDENYQTEVKDFPQAMAAMKINDSPQYPGGGWYPDSAATHHITNTAANLNVSQPYEGNDSVIVGNGDFLPITHIGSIALPGLTGTLPLKDVLVCPEIAKSLLSVSKLTDYYPCKIDFDNESVCVKDKVTNQLLSRGSKSNGLYRLENPQFLAFYSSRQQITSDVIWHKRLGHPHHQVMQHLSSISAISFNKATKSMCEACQLGKTCKLPFSRSEFQASRPLERIHSDVWGPAPVTSVQGFRFYVVFIDNYSRFCWLYPLKLKSDVSEVFKSFQSLVENQFNQRIKIFQSDGGGEFVNRQLQNHFTACGIQHIMSCPYTPQQNGLAERKHRHLMELGMSMLFHSHLPQNLWVDATFTANFLSNLLPTTTHEKMQSPFEVLNGVRPVYTALRVFGCACYPYLRPYSENKFDPKSLLCVFLGYTEQYKGYRCLHPPTGRVYISQHVLFDETRFPYTDTYQNLVSPATTPLMQAWSLGSVQNENEEGSEETTEEELLTPMVPDNSTQQVNVHPEPTERDNISPLHSTQNHNDMTENIQDDNAQTSQETNMHSMITRGKQGIRKPNPRYVLITVKGLPEEPKSVQEALKHPGWTAACEEEIETCHSTNTWSLVPKPANVNLLGSRWIFKTKINAYGTLDKFRARLVAKGYEQEEGIDFLETYSPVVRTATVRMILHTAVVEKWDIKQLDVKNAFLHGDLQEKVYMRQPPGFEDPEKPDHVCLLHKAIYGLKQAPRAWFDKFSSYLIEFGFVCSTGDPSLFVYQQQQSVMLLLLYVDDMVLTGNDSGLVSKLLSKLNEKFMMKDMGPLKYFLGIQAQFTPKGLFLNQEKYAMDLLETAGMLDCAPMPTPLPVQIDRMPHQNEVFQDPTYFRCLAGKLQYLTLTRPDIQFAVNYICQKMHIPSVSDFNLLKRVLRYLKGTLKMGLYLTSETDYTPRAYCDSDHAGCKQTRRSTGGFCTFLGSNIISWSAKRQPTVARSSTEAEYRCVSDTAAKLSWIVALMKEIGLPQTNIPEIYCDNLSAVYLSANPVLHTRSKHFATHFHYAREMVAMGTLIVKHIPAHLQIADIFTKPLPQASFFSLRFKLGVDYPPTSSLQGDVKDTLDVGSNHKQEAHQEPKSLSQSTRSPTVNCAVAGTRSRVAGASAEVPLPPGDKHPPTIRPPHGSNLLKNRIWRLQVLPKIKHFLWRVITRALSTTTRLNTRGMKLDPTCKRCSLYDESINHVFFECPHSLHVWRLAQFPLQRFISPTDDIEVSLMRMLDIQAVGSLSTKEQLKPFWLLWRIWKARNNLIFNNQRENPAGIVIQAQAEVKDWVDSLVQKTRYNHQQQCSFNEQWIPPELPYTKCNFDAAFNPNTNAVTGDWILRNNKGHPLAWGSSRLSPAQTPLEAEAKALLAAMQQSWIRGYKAVIFEGDCEGLIKMITHSDHDISILRICQDITFWSKKFSHVHFLFTKRCNNSAAHHLAKLGCLNSLFTRIMINHPHG</sequence>
<feature type="compositionally biased region" description="Polar residues" evidence="4">
    <location>
        <begin position="256"/>
        <end position="268"/>
    </location>
</feature>
<dbReference type="GO" id="GO:0004523">
    <property type="term" value="F:RNA-DNA hybrid ribonuclease activity"/>
    <property type="evidence" value="ECO:0007669"/>
    <property type="project" value="InterPro"/>
</dbReference>
<evidence type="ECO:0000313" key="6">
    <source>
        <dbReference type="EMBL" id="KAG7579687.1"/>
    </source>
</evidence>
<dbReference type="InterPro" id="IPR013103">
    <property type="entry name" value="RVT_2"/>
</dbReference>
<evidence type="ECO:0000256" key="4">
    <source>
        <dbReference type="SAM" id="MobiDB-lite"/>
    </source>
</evidence>
<dbReference type="GO" id="GO:0003676">
    <property type="term" value="F:nucleic acid binding"/>
    <property type="evidence" value="ECO:0007669"/>
    <property type="project" value="InterPro"/>
</dbReference>
<evidence type="ECO:0000256" key="1">
    <source>
        <dbReference type="ARBA" id="ARBA00022670"/>
    </source>
</evidence>
<dbReference type="GO" id="GO:0008233">
    <property type="term" value="F:peptidase activity"/>
    <property type="evidence" value="ECO:0007669"/>
    <property type="project" value="UniProtKB-KW"/>
</dbReference>
<dbReference type="GO" id="GO:0015074">
    <property type="term" value="P:DNA integration"/>
    <property type="evidence" value="ECO:0007669"/>
    <property type="project" value="InterPro"/>
</dbReference>
<feature type="region of interest" description="Disordered" evidence="4">
    <location>
        <begin position="787"/>
        <end position="829"/>
    </location>
</feature>
<keyword evidence="1" id="KW-0645">Protease</keyword>
<dbReference type="EMBL" id="JAEFBK010000008">
    <property type="protein sequence ID" value="KAG7579687.1"/>
    <property type="molecule type" value="Genomic_DNA"/>
</dbReference>
<evidence type="ECO:0000256" key="2">
    <source>
        <dbReference type="ARBA" id="ARBA00022723"/>
    </source>
</evidence>
<evidence type="ECO:0000256" key="3">
    <source>
        <dbReference type="ARBA" id="ARBA00022801"/>
    </source>
</evidence>
<feature type="compositionally biased region" description="Low complexity" evidence="4">
    <location>
        <begin position="269"/>
        <end position="280"/>
    </location>
</feature>
<gene>
    <name evidence="6" type="ORF">ISN45_Aa03g038070</name>
</gene>
<proteinExistence type="predicted"/>
<feature type="compositionally biased region" description="Acidic residues" evidence="4">
    <location>
        <begin position="790"/>
        <end position="803"/>
    </location>
</feature>
<dbReference type="Pfam" id="PF13966">
    <property type="entry name" value="zf-RVT"/>
    <property type="match status" value="1"/>
</dbReference>
<keyword evidence="3" id="KW-0378">Hydrolase</keyword>